<dbReference type="GO" id="GO:0004062">
    <property type="term" value="F:aryl sulfotransferase activity"/>
    <property type="evidence" value="ECO:0007669"/>
    <property type="project" value="InterPro"/>
</dbReference>
<dbReference type="Proteomes" id="UP000593847">
    <property type="component" value="Chromosome"/>
</dbReference>
<dbReference type="KEGG" id="ptai:ICN73_05545"/>
<dbReference type="RefSeq" id="WP_004576384.1">
    <property type="nucleotide sequence ID" value="NZ_CP062699.1"/>
</dbReference>
<evidence type="ECO:0000313" key="2">
    <source>
        <dbReference type="Proteomes" id="UP000593847"/>
    </source>
</evidence>
<protein>
    <submittedName>
        <fullName evidence="1">Aryl-sulfate sulfotransferase</fullName>
    </submittedName>
</protein>
<dbReference type="Pfam" id="PF05935">
    <property type="entry name" value="Arylsulfotrans"/>
    <property type="match status" value="1"/>
</dbReference>
<reference evidence="1" key="1">
    <citation type="submission" date="2020-09" db="EMBL/GenBank/DDBJ databases">
        <title>Complete genome sequence of Pseudomonas taiwanensis CC, a plant growth-promoting and biotite-weathering strain.</title>
        <authorList>
            <person name="Cheng C."/>
        </authorList>
    </citation>
    <scope>NUCLEOTIDE SEQUENCE [LARGE SCALE GENOMIC DNA]</scope>
    <source>
        <strain evidence="1">WRS8</strain>
    </source>
</reference>
<dbReference type="EMBL" id="CP062699">
    <property type="protein sequence ID" value="QOJ92344.1"/>
    <property type="molecule type" value="Genomic_DNA"/>
</dbReference>
<proteinExistence type="predicted"/>
<gene>
    <name evidence="1" type="ORF">ICN73_05545</name>
</gene>
<accession>A0A7L9GJ00</accession>
<evidence type="ECO:0000313" key="1">
    <source>
        <dbReference type="EMBL" id="QOJ92344.1"/>
    </source>
</evidence>
<dbReference type="InterPro" id="IPR010262">
    <property type="entry name" value="Arylsulfotransferase_bact"/>
</dbReference>
<dbReference type="AlphaFoldDB" id="A0A7L9GJ00"/>
<keyword evidence="2" id="KW-1185">Reference proteome</keyword>
<organism evidence="1 2">
    <name type="scientific">Pseudomonas taiwanensis</name>
    <dbReference type="NCBI Taxonomy" id="470150"/>
    <lineage>
        <taxon>Bacteria</taxon>
        <taxon>Pseudomonadati</taxon>
        <taxon>Pseudomonadota</taxon>
        <taxon>Gammaproteobacteria</taxon>
        <taxon>Pseudomonadales</taxon>
        <taxon>Pseudomonadaceae</taxon>
        <taxon>Pseudomonas</taxon>
    </lineage>
</organism>
<name>A0A7L9GJ00_9PSED</name>
<sequence length="72" mass="7752">MTSIALICSCFYRVGCADPRGRIHDNTDQTVGQGGTGRNWTRVNAVDYAADGDSIIVSAHHQGVLNIGFDKQ</sequence>